<accession>A0A1Y1M5Y4</accession>
<dbReference type="EMBL" id="GEZM01039872">
    <property type="protein sequence ID" value="JAV81134.1"/>
    <property type="molecule type" value="Transcribed_RNA"/>
</dbReference>
<reference evidence="1" key="1">
    <citation type="journal article" date="2016" name="Sci. Rep.">
        <title>Molecular characterization of firefly nuptial gifts: a multi-omics approach sheds light on postcopulatory sexual selection.</title>
        <authorList>
            <person name="Al-Wathiqui N."/>
            <person name="Fallon T.R."/>
            <person name="South A."/>
            <person name="Weng J.K."/>
            <person name="Lewis S.M."/>
        </authorList>
    </citation>
    <scope>NUCLEOTIDE SEQUENCE</scope>
</reference>
<dbReference type="AlphaFoldDB" id="A0A1Y1M5Y4"/>
<proteinExistence type="predicted"/>
<protein>
    <submittedName>
        <fullName evidence="1">Uncharacterized protein</fullName>
    </submittedName>
</protein>
<organism evidence="1">
    <name type="scientific">Photinus pyralis</name>
    <name type="common">Common eastern firefly</name>
    <name type="synonym">Lampyris pyralis</name>
    <dbReference type="NCBI Taxonomy" id="7054"/>
    <lineage>
        <taxon>Eukaryota</taxon>
        <taxon>Metazoa</taxon>
        <taxon>Ecdysozoa</taxon>
        <taxon>Arthropoda</taxon>
        <taxon>Hexapoda</taxon>
        <taxon>Insecta</taxon>
        <taxon>Pterygota</taxon>
        <taxon>Neoptera</taxon>
        <taxon>Endopterygota</taxon>
        <taxon>Coleoptera</taxon>
        <taxon>Polyphaga</taxon>
        <taxon>Elateriformia</taxon>
        <taxon>Elateroidea</taxon>
        <taxon>Lampyridae</taxon>
        <taxon>Lampyrinae</taxon>
        <taxon>Photinus</taxon>
    </lineage>
</organism>
<sequence>MSSAERQAEEPSFDARLLDFPRHMTCPPKVLMIRYLRLLLQNDAVGLLAASTARLSSSKDCWCTKKGRAGGEVGSGAVSTATRMRILWGGGNGILTRFRMG</sequence>
<name>A0A1Y1M5Y4_PHOPY</name>
<evidence type="ECO:0000313" key="1">
    <source>
        <dbReference type="EMBL" id="JAV81134.1"/>
    </source>
</evidence>